<dbReference type="OrthoDB" id="743079at2"/>
<dbReference type="PANTHER" id="PTHR42852">
    <property type="entry name" value="THIOL:DISULFIDE INTERCHANGE PROTEIN DSBE"/>
    <property type="match status" value="1"/>
</dbReference>
<dbReference type="Gene3D" id="3.40.30.10">
    <property type="entry name" value="Glutaredoxin"/>
    <property type="match status" value="1"/>
</dbReference>
<dbReference type="Pfam" id="PF08534">
    <property type="entry name" value="Redoxin"/>
    <property type="match status" value="1"/>
</dbReference>
<dbReference type="RefSeq" id="WP_071637715.1">
    <property type="nucleotide sequence ID" value="NZ_MLFK01000009.1"/>
</dbReference>
<keyword evidence="2" id="KW-0201">Cytochrome c-type biogenesis</keyword>
<dbReference type="SUPFAM" id="SSF52833">
    <property type="entry name" value="Thioredoxin-like"/>
    <property type="match status" value="1"/>
</dbReference>
<sequence length="512" mass="59661">MKHYKTQISLFSGLFYVVLFSFTLSFSAFAQKATIKGIFEKVPDGAYLSFPNKYFDSKDDDSDFLIPIDSKGNFDFTIYISHPQIASFVYYVKNNAVFVSCDLFVSPGDDLRITIDSSLKAENVKVTGLNVENNQLLNSISHFDDEKFIGDTIPDRVYKEIQGIALHNKNVLDKYIKAHHPSKEFTKTWQINLEYLAPEVFYAFEQNNKFRNQKAYARNLNKWKQCREELFSKIKINNDDAMNAPYYRRFVYDILGRKKEELWQEASGANQEAFYKEWYNASVEEVGKLFIADNTNILTEKIIQKYYTGKSAEYAYAVFFKQSLDDENNKNLPQIFENFKSWFPNSDYIEQFEPMISKIIESNKKTLNDKMFFVDNENKFKSFDEVIHQFKGKTVLIDMWGTWCAPCRKEINEHSKALHDYFRDKGVEFLYVANHDSHNSENWKKLIAYESLEGFHILASEALTKDIMAKTKGQGFPTYIVLSKDGSYELSKAGYPMKREVLIKQLEVAIAK</sequence>
<feature type="domain" description="Thioredoxin" evidence="5">
    <location>
        <begin position="353"/>
        <end position="512"/>
    </location>
</feature>
<dbReference type="CDD" id="cd02966">
    <property type="entry name" value="TlpA_like_family"/>
    <property type="match status" value="1"/>
</dbReference>
<dbReference type="AlphaFoldDB" id="A0A1J7C496"/>
<dbReference type="EMBL" id="MLFK01000009">
    <property type="protein sequence ID" value="OIV40513.1"/>
    <property type="molecule type" value="Genomic_DNA"/>
</dbReference>
<dbReference type="PROSITE" id="PS51352">
    <property type="entry name" value="THIOREDOXIN_2"/>
    <property type="match status" value="1"/>
</dbReference>
<dbReference type="InterPro" id="IPR050553">
    <property type="entry name" value="Thioredoxin_ResA/DsbE_sf"/>
</dbReference>
<dbReference type="InterPro" id="IPR036249">
    <property type="entry name" value="Thioredoxin-like_sf"/>
</dbReference>
<evidence type="ECO:0000256" key="2">
    <source>
        <dbReference type="ARBA" id="ARBA00022748"/>
    </source>
</evidence>
<comment type="caution">
    <text evidence="6">The sequence shown here is derived from an EMBL/GenBank/DDBJ whole genome shotgun (WGS) entry which is preliminary data.</text>
</comment>
<evidence type="ECO:0000259" key="5">
    <source>
        <dbReference type="PROSITE" id="PS51352"/>
    </source>
</evidence>
<evidence type="ECO:0000313" key="7">
    <source>
        <dbReference type="Proteomes" id="UP000182826"/>
    </source>
</evidence>
<dbReference type="GO" id="GO:0017004">
    <property type="term" value="P:cytochrome complex assembly"/>
    <property type="evidence" value="ECO:0007669"/>
    <property type="project" value="UniProtKB-KW"/>
</dbReference>
<dbReference type="PANTHER" id="PTHR42852:SF6">
    <property type="entry name" value="THIOL:DISULFIDE INTERCHANGE PROTEIN DSBE"/>
    <property type="match status" value="1"/>
</dbReference>
<reference evidence="6 7" key="1">
    <citation type="submission" date="2016-10" db="EMBL/GenBank/DDBJ databases">
        <title>Draft Genome Sequence of Rhizobacteria Flavobacterium johnsoniae CI04.</title>
        <authorList>
            <person name="Bravo J.I."/>
            <person name="Lozano G.L."/>
            <person name="Handelsman J."/>
        </authorList>
    </citation>
    <scope>NUCLEOTIDE SEQUENCE [LARGE SCALE GENOMIC DNA]</scope>
    <source>
        <strain evidence="6 7">CI04</strain>
    </source>
</reference>
<dbReference type="InterPro" id="IPR013740">
    <property type="entry name" value="Redoxin"/>
</dbReference>
<protein>
    <recommendedName>
        <fullName evidence="5">Thioredoxin domain-containing protein</fullName>
    </recommendedName>
</protein>
<dbReference type="GO" id="GO:0030313">
    <property type="term" value="C:cell envelope"/>
    <property type="evidence" value="ECO:0007669"/>
    <property type="project" value="UniProtKB-SubCell"/>
</dbReference>
<name>A0A1J7C496_FLAJO</name>
<dbReference type="Proteomes" id="UP000182826">
    <property type="component" value="Unassembled WGS sequence"/>
</dbReference>
<gene>
    <name evidence="6" type="ORF">BKM63_16660</name>
</gene>
<dbReference type="InterPro" id="IPR013766">
    <property type="entry name" value="Thioredoxin_domain"/>
</dbReference>
<evidence type="ECO:0000256" key="1">
    <source>
        <dbReference type="ARBA" id="ARBA00004196"/>
    </source>
</evidence>
<evidence type="ECO:0000313" key="6">
    <source>
        <dbReference type="EMBL" id="OIV40513.1"/>
    </source>
</evidence>
<keyword evidence="7" id="KW-1185">Reference proteome</keyword>
<keyword evidence="4" id="KW-0676">Redox-active center</keyword>
<dbReference type="GO" id="GO:0016491">
    <property type="term" value="F:oxidoreductase activity"/>
    <property type="evidence" value="ECO:0007669"/>
    <property type="project" value="InterPro"/>
</dbReference>
<organism evidence="6 7">
    <name type="scientific">Flavobacterium johnsoniae</name>
    <name type="common">Cytophaga johnsonae</name>
    <dbReference type="NCBI Taxonomy" id="986"/>
    <lineage>
        <taxon>Bacteria</taxon>
        <taxon>Pseudomonadati</taxon>
        <taxon>Bacteroidota</taxon>
        <taxon>Flavobacteriia</taxon>
        <taxon>Flavobacteriales</taxon>
        <taxon>Flavobacteriaceae</taxon>
        <taxon>Flavobacterium</taxon>
    </lineage>
</organism>
<evidence type="ECO:0000256" key="4">
    <source>
        <dbReference type="ARBA" id="ARBA00023284"/>
    </source>
</evidence>
<accession>A0A1J7C496</accession>
<evidence type="ECO:0000256" key="3">
    <source>
        <dbReference type="ARBA" id="ARBA00023157"/>
    </source>
</evidence>
<comment type="subcellular location">
    <subcellularLocation>
        <location evidence="1">Cell envelope</location>
    </subcellularLocation>
</comment>
<proteinExistence type="predicted"/>
<keyword evidence="3" id="KW-1015">Disulfide bond</keyword>